<dbReference type="EMBL" id="SWCI01000007">
    <property type="protein sequence ID" value="TKB48565.1"/>
    <property type="molecule type" value="Genomic_DNA"/>
</dbReference>
<dbReference type="Gene3D" id="3.40.830.10">
    <property type="entry name" value="LigB-like"/>
    <property type="match status" value="1"/>
</dbReference>
<organism evidence="3 4">
    <name type="scientific">Ferrimonas sediminicola</name>
    <dbReference type="NCBI Taxonomy" id="2569538"/>
    <lineage>
        <taxon>Bacteria</taxon>
        <taxon>Pseudomonadati</taxon>
        <taxon>Pseudomonadota</taxon>
        <taxon>Gammaproteobacteria</taxon>
        <taxon>Alteromonadales</taxon>
        <taxon>Ferrimonadaceae</taxon>
        <taxon>Ferrimonas</taxon>
    </lineage>
</organism>
<dbReference type="PANTHER" id="PTHR11060:SF0">
    <property type="entry name" value="PROTEIN MEMO1"/>
    <property type="match status" value="1"/>
</dbReference>
<keyword evidence="4" id="KW-1185">Reference proteome</keyword>
<dbReference type="Proteomes" id="UP000305674">
    <property type="component" value="Unassembled WGS sequence"/>
</dbReference>
<reference evidence="3 4" key="1">
    <citation type="submission" date="2019-04" db="EMBL/GenBank/DDBJ databases">
        <authorList>
            <person name="Hwang J.C."/>
        </authorList>
    </citation>
    <scope>NUCLEOTIDE SEQUENCE [LARGE SCALE GENOMIC DNA]</scope>
    <source>
        <strain evidence="3 4">IMCC35001</strain>
    </source>
</reference>
<evidence type="ECO:0000256" key="1">
    <source>
        <dbReference type="ARBA" id="ARBA00006315"/>
    </source>
</evidence>
<comment type="caution">
    <text evidence="3">The sequence shown here is derived from an EMBL/GenBank/DDBJ whole genome shotgun (WGS) entry which is preliminary data.</text>
</comment>
<gene>
    <name evidence="3" type="primary">amrB</name>
    <name evidence="3" type="ORF">FCL40_12735</name>
</gene>
<accession>A0A4U1BCG2</accession>
<comment type="similarity">
    <text evidence="1 2">Belongs to the MEMO1 family.</text>
</comment>
<proteinExistence type="inferred from homology"/>
<evidence type="ECO:0000313" key="4">
    <source>
        <dbReference type="Proteomes" id="UP000305674"/>
    </source>
</evidence>
<dbReference type="RefSeq" id="WP_136853676.1">
    <property type="nucleotide sequence ID" value="NZ_SWCI01000007.1"/>
</dbReference>
<dbReference type="Pfam" id="PF01875">
    <property type="entry name" value="Memo"/>
    <property type="match status" value="1"/>
</dbReference>
<dbReference type="OrthoDB" id="9782820at2"/>
<protein>
    <recommendedName>
        <fullName evidence="2">MEMO1 family protein FCL40_12735</fullName>
    </recommendedName>
</protein>
<evidence type="ECO:0000256" key="2">
    <source>
        <dbReference type="HAMAP-Rule" id="MF_00055"/>
    </source>
</evidence>
<dbReference type="PANTHER" id="PTHR11060">
    <property type="entry name" value="PROTEIN MEMO1"/>
    <property type="match status" value="1"/>
</dbReference>
<sequence>MNVRPAAVSGSFYPADAVVLNQQLNDLIQPTFALGVPKAIIAPHAGLQYSGPVAGHLYGSLDAVAARITRVILLGPSHRVAFDGLALPESDAFATPLGDLELDVACCRHLAEMNGVAIRQDAHAREHSLEVQLPFIQHCFEKAKLVPLVVGDASASLVAKVLKRVWGGDETLIVVSSDLSHFLDYDQARSKDGLTCRQIETLHGGLHGDQACGCRAINGLVLLAKERGMQIRRVEYLNSGDTAGDKERVVGYGSFALYEA</sequence>
<dbReference type="AlphaFoldDB" id="A0A4U1BCG2"/>
<dbReference type="HAMAP" id="MF_00055">
    <property type="entry name" value="MEMO1"/>
    <property type="match status" value="1"/>
</dbReference>
<name>A0A4U1BCG2_9GAMM</name>
<dbReference type="CDD" id="cd07361">
    <property type="entry name" value="MEMO_like"/>
    <property type="match status" value="1"/>
</dbReference>
<evidence type="ECO:0000313" key="3">
    <source>
        <dbReference type="EMBL" id="TKB48565.1"/>
    </source>
</evidence>
<dbReference type="InterPro" id="IPR002737">
    <property type="entry name" value="MEMO1_fam"/>
</dbReference>
<dbReference type="NCBIfam" id="TIGR04336">
    <property type="entry name" value="AmmeMemoSam_B"/>
    <property type="match status" value="1"/>
</dbReference>